<dbReference type="Gene3D" id="3.40.50.1820">
    <property type="entry name" value="alpha/beta hydrolase"/>
    <property type="match status" value="1"/>
</dbReference>
<dbReference type="InterPro" id="IPR050583">
    <property type="entry name" value="Mycobacterial_A85_antigen"/>
</dbReference>
<dbReference type="GO" id="GO:0016747">
    <property type="term" value="F:acyltransferase activity, transferring groups other than amino-acyl groups"/>
    <property type="evidence" value="ECO:0007669"/>
    <property type="project" value="TreeGrafter"/>
</dbReference>
<name>I3PG98_9ZZZZ</name>
<accession>I3PG98</accession>
<reference evidence="1" key="1">
    <citation type="journal article" date="2012" name="J. Agric. Food Chem.">
        <title>Novel xylanase from a holstein cattle rumen metagenomic library and its application in xylooligosaccharide and ferulic Acid production from wheat straw.</title>
        <authorList>
            <person name="Cheng F."/>
            <person name="Sheng J."/>
            <person name="Dong R."/>
            <person name="Meng Y."/>
            <person name="Gan L."/>
            <person name="Shen L."/>
        </authorList>
    </citation>
    <scope>NUCLEOTIDE SEQUENCE</scope>
</reference>
<dbReference type="EMBL" id="JN571491">
    <property type="protein sequence ID" value="AEW47913.1"/>
    <property type="molecule type" value="Genomic_DNA"/>
</dbReference>
<dbReference type="SMR" id="I3PG98"/>
<dbReference type="SUPFAM" id="SSF53474">
    <property type="entry name" value="alpha/beta-Hydrolases"/>
    <property type="match status" value="1"/>
</dbReference>
<dbReference type="PANTHER" id="PTHR48098">
    <property type="entry name" value="ENTEROCHELIN ESTERASE-RELATED"/>
    <property type="match status" value="1"/>
</dbReference>
<dbReference type="PANTHER" id="PTHR48098:SF1">
    <property type="entry name" value="DIACYLGLYCEROL ACYLTRANSFERASE_MYCOLYLTRANSFERASE AG85A"/>
    <property type="match status" value="1"/>
</dbReference>
<proteinExistence type="predicted"/>
<dbReference type="Pfam" id="PF00756">
    <property type="entry name" value="Esterase"/>
    <property type="match status" value="1"/>
</dbReference>
<dbReference type="GO" id="GO:0030600">
    <property type="term" value="F:feruloyl esterase activity"/>
    <property type="evidence" value="ECO:0007669"/>
    <property type="project" value="UniProtKB-EC"/>
</dbReference>
<sequence>MARLQIEYFSNALRRATTFEMLIPNDIPEGIPWEKDQAHSRPMSTLFLLHGYSGKAGNWVPEGLPEKYNFAIVMPTAENSFYLNGEATGTAYQTLVGEELVDYVRKTFNLAKGPEDTCIAGLSMGGFGALHTGLAYPDRFGKIGALSSALIVHEVAAMKPEGGGNGIANYAYYRNVFGDPAVLEQSDANPEVLAHRLKAAGKKIPDIYMCCGTEDFLIENNREMHRFLESEGIAHEYHESKGVHDMVFWHEYIAKVVEWMFG</sequence>
<evidence type="ECO:0000313" key="1">
    <source>
        <dbReference type="EMBL" id="AEW47913.1"/>
    </source>
</evidence>
<dbReference type="EC" id="3.1.1.73" evidence="1"/>
<protein>
    <submittedName>
        <fullName evidence="1">Feruloyl esterase</fullName>
        <ecNumber evidence="1">3.1.1.73</ecNumber>
    </submittedName>
</protein>
<organism evidence="1">
    <name type="scientific">uncultured microorganism</name>
    <dbReference type="NCBI Taxonomy" id="358574"/>
    <lineage>
        <taxon>unclassified sequences</taxon>
        <taxon>environmental samples</taxon>
    </lineage>
</organism>
<dbReference type="InterPro" id="IPR000801">
    <property type="entry name" value="Esterase-like"/>
</dbReference>
<keyword evidence="1" id="KW-0378">Hydrolase</keyword>
<dbReference type="AlphaFoldDB" id="I3PG98"/>
<dbReference type="InterPro" id="IPR029058">
    <property type="entry name" value="AB_hydrolase_fold"/>
</dbReference>